<keyword evidence="2" id="KW-1185">Reference proteome</keyword>
<organism evidence="1 2">
    <name type="scientific">Trifolium medium</name>
    <dbReference type="NCBI Taxonomy" id="97028"/>
    <lineage>
        <taxon>Eukaryota</taxon>
        <taxon>Viridiplantae</taxon>
        <taxon>Streptophyta</taxon>
        <taxon>Embryophyta</taxon>
        <taxon>Tracheophyta</taxon>
        <taxon>Spermatophyta</taxon>
        <taxon>Magnoliopsida</taxon>
        <taxon>eudicotyledons</taxon>
        <taxon>Gunneridae</taxon>
        <taxon>Pentapetalae</taxon>
        <taxon>rosids</taxon>
        <taxon>fabids</taxon>
        <taxon>Fabales</taxon>
        <taxon>Fabaceae</taxon>
        <taxon>Papilionoideae</taxon>
        <taxon>50 kb inversion clade</taxon>
        <taxon>NPAAA clade</taxon>
        <taxon>Hologalegina</taxon>
        <taxon>IRL clade</taxon>
        <taxon>Trifolieae</taxon>
        <taxon>Trifolium</taxon>
    </lineage>
</organism>
<evidence type="ECO:0000313" key="1">
    <source>
        <dbReference type="EMBL" id="MCI80263.1"/>
    </source>
</evidence>
<dbReference type="EMBL" id="LXQA010991605">
    <property type="protein sequence ID" value="MCI80263.1"/>
    <property type="molecule type" value="Genomic_DNA"/>
</dbReference>
<name>A0A392UYJ3_9FABA</name>
<sequence length="23" mass="2636">AKSFMKLSWLLLVRVLEEEDDGG</sequence>
<comment type="caution">
    <text evidence="1">The sequence shown here is derived from an EMBL/GenBank/DDBJ whole genome shotgun (WGS) entry which is preliminary data.</text>
</comment>
<evidence type="ECO:0000313" key="2">
    <source>
        <dbReference type="Proteomes" id="UP000265520"/>
    </source>
</evidence>
<dbReference type="Proteomes" id="UP000265520">
    <property type="component" value="Unassembled WGS sequence"/>
</dbReference>
<dbReference type="AlphaFoldDB" id="A0A392UYJ3"/>
<feature type="non-terminal residue" evidence="1">
    <location>
        <position position="1"/>
    </location>
</feature>
<accession>A0A392UYJ3</accession>
<reference evidence="1 2" key="1">
    <citation type="journal article" date="2018" name="Front. Plant Sci.">
        <title>Red Clover (Trifolium pratense) and Zigzag Clover (T. medium) - A Picture of Genomic Similarities and Differences.</title>
        <authorList>
            <person name="Dluhosova J."/>
            <person name="Istvanek J."/>
            <person name="Nedelnik J."/>
            <person name="Repkova J."/>
        </authorList>
    </citation>
    <scope>NUCLEOTIDE SEQUENCE [LARGE SCALE GENOMIC DNA]</scope>
    <source>
        <strain evidence="2">cv. 10/8</strain>
        <tissue evidence="1">Leaf</tissue>
    </source>
</reference>
<protein>
    <submittedName>
        <fullName evidence="1">Uncharacterized protein</fullName>
    </submittedName>
</protein>
<proteinExistence type="predicted"/>